<dbReference type="OMA" id="TADHHVY"/>
<dbReference type="PROSITE" id="PS00626">
    <property type="entry name" value="RCC1_2"/>
    <property type="match status" value="1"/>
</dbReference>
<feature type="repeat" description="RCC1" evidence="3">
    <location>
        <begin position="264"/>
        <end position="321"/>
    </location>
</feature>
<dbReference type="EMBL" id="MKGL01000341">
    <property type="protein sequence ID" value="RNF00160.1"/>
    <property type="molecule type" value="Genomic_DNA"/>
</dbReference>
<dbReference type="InterPro" id="IPR011333">
    <property type="entry name" value="SKP1/BTB/POZ_sf"/>
</dbReference>
<dbReference type="SUPFAM" id="SSF54695">
    <property type="entry name" value="POZ domain"/>
    <property type="match status" value="1"/>
</dbReference>
<accession>A0A422N3Z6</accession>
<dbReference type="VEuPathDB" id="TriTrypDB:TRSC58_00325"/>
<dbReference type="PROSITE" id="PS50012">
    <property type="entry name" value="RCC1_3"/>
    <property type="match status" value="6"/>
</dbReference>
<keyword evidence="1" id="KW-0344">Guanine-nucleotide releasing factor</keyword>
<feature type="repeat" description="RCC1" evidence="3">
    <location>
        <begin position="394"/>
        <end position="446"/>
    </location>
</feature>
<dbReference type="AlphaFoldDB" id="A0A422N3Z6"/>
<dbReference type="Gene3D" id="3.30.710.10">
    <property type="entry name" value="Potassium Channel Kv1.1, Chain A"/>
    <property type="match status" value="1"/>
</dbReference>
<dbReference type="Pfam" id="PF25390">
    <property type="entry name" value="WD40_RLD"/>
    <property type="match status" value="1"/>
</dbReference>
<dbReference type="InterPro" id="IPR003131">
    <property type="entry name" value="T1-type_BTB"/>
</dbReference>
<protein>
    <recommendedName>
        <fullName evidence="5">BTB domain-containing protein</fullName>
    </recommendedName>
</protein>
<dbReference type="GO" id="GO:0051260">
    <property type="term" value="P:protein homooligomerization"/>
    <property type="evidence" value="ECO:0007669"/>
    <property type="project" value="InterPro"/>
</dbReference>
<reference evidence="6 7" key="1">
    <citation type="journal article" date="2018" name="BMC Genomics">
        <title>Genomic comparison of Trypanosoma conorhini and Trypanosoma rangeli to Trypanosoma cruzi strains of high and low virulence.</title>
        <authorList>
            <person name="Bradwell K.R."/>
            <person name="Koparde V.N."/>
            <person name="Matveyev A.V."/>
            <person name="Serrano M.G."/>
            <person name="Alves J.M."/>
            <person name="Parikh H."/>
            <person name="Huang B."/>
            <person name="Lee V."/>
            <person name="Espinosa-Alvarez O."/>
            <person name="Ortiz P.A."/>
            <person name="Costa-Martins A.G."/>
            <person name="Teixeira M.M."/>
            <person name="Buck G.A."/>
        </authorList>
    </citation>
    <scope>NUCLEOTIDE SEQUENCE [LARGE SCALE GENOMIC DNA]</scope>
    <source>
        <strain evidence="6 7">AM80</strain>
    </source>
</reference>
<proteinExistence type="predicted"/>
<dbReference type="OrthoDB" id="16281at2759"/>
<dbReference type="PRINTS" id="PR00633">
    <property type="entry name" value="RCCNDNSATION"/>
</dbReference>
<evidence type="ECO:0000256" key="1">
    <source>
        <dbReference type="ARBA" id="ARBA00022658"/>
    </source>
</evidence>
<dbReference type="PANTHER" id="PTHR45982:SF1">
    <property type="entry name" value="REGULATOR OF CHROMOSOME CONDENSATION"/>
    <property type="match status" value="1"/>
</dbReference>
<feature type="repeat" description="RCC1" evidence="3">
    <location>
        <begin position="322"/>
        <end position="393"/>
    </location>
</feature>
<keyword evidence="2" id="KW-0677">Repeat</keyword>
<dbReference type="InterPro" id="IPR051553">
    <property type="entry name" value="Ran_GTPase-activating"/>
</dbReference>
<evidence type="ECO:0000256" key="3">
    <source>
        <dbReference type="PROSITE-ProRule" id="PRU00235"/>
    </source>
</evidence>
<dbReference type="PANTHER" id="PTHR45982">
    <property type="entry name" value="REGULATOR OF CHROMOSOME CONDENSATION"/>
    <property type="match status" value="1"/>
</dbReference>
<keyword evidence="7" id="KW-1185">Reference proteome</keyword>
<feature type="repeat" description="RCC1" evidence="3">
    <location>
        <begin position="447"/>
        <end position="502"/>
    </location>
</feature>
<name>A0A422N3Z6_TRYRA</name>
<dbReference type="SUPFAM" id="SSF50985">
    <property type="entry name" value="RCC1/BLIP-II"/>
    <property type="match status" value="1"/>
</dbReference>
<dbReference type="GeneID" id="40331703"/>
<sequence>MHVDPHNLLPESGSCGDSGAKPTDTHQDDSQTAVGGIVRRTRDWVKLNVGGTYFTTTLATLFSERDSLLALLVQSEMERMAPVDRDLDCAILLDLDPLYFGPILNYLRHNVLVIPPGVPAAGVLAVAEYLNLQGVMRQLAPERQTRRQLLYSWGSGTSGELGTQRFQDCSTPTLAQITPFGVRVVDVALGANYSCALSDDGNIYTFGNGDWGQLGLGSPRELDEHPDDKSAVVTVPRRIPLFEQHPAVHLAAGYAFAMALTADHHVYFWGNNNHGQSGLGPRYFDYSLRKVEEPTLVETLEGKRIVQLGCGSFFSLALDDDGILYSWGLLECLGLGSTEEVRATISDPSIISESLSTEKRTVVLVPQVVRVPTDHKLIRVHAGQWHSGVINTAGELFTWGVGYQGRLGHGDKEPALVPTKVRGALTGQRVVDVACGSFHTVALTERGAVYCWGDNASGQCGAKSGVDTVTSPYRVVNLEFVAGGVVKAISCGRQHTVVAMQGPQSWCQRPCCRLDHSGRPRAPHGQVFTFGEANRMASGGASSGGPSMCGKAQESKVLRQFRLVPSLKDLNVTNVKSGLHHTFVFAEELANPLTVAGMGAAGMMVGDLTDGVGLQTVPSPRDWAGSDASNGVSVAWRKVRRGAEQ</sequence>
<dbReference type="InterPro" id="IPR000210">
    <property type="entry name" value="BTB/POZ_dom"/>
</dbReference>
<evidence type="ECO:0000313" key="6">
    <source>
        <dbReference type="EMBL" id="RNF00160.1"/>
    </source>
</evidence>
<dbReference type="InterPro" id="IPR000408">
    <property type="entry name" value="Reg_chr_condens"/>
</dbReference>
<comment type="caution">
    <text evidence="6">The sequence shown here is derived from an EMBL/GenBank/DDBJ whole genome shotgun (WGS) entry which is preliminary data.</text>
</comment>
<dbReference type="Pfam" id="PF02214">
    <property type="entry name" value="BTB_2"/>
    <property type="match status" value="1"/>
</dbReference>
<dbReference type="InterPro" id="IPR009091">
    <property type="entry name" value="RCC1/BLIP-II"/>
</dbReference>
<feature type="region of interest" description="Disordered" evidence="4">
    <location>
        <begin position="1"/>
        <end position="33"/>
    </location>
</feature>
<feature type="repeat" description="RCC1" evidence="3">
    <location>
        <begin position="201"/>
        <end position="263"/>
    </location>
</feature>
<feature type="domain" description="BTB" evidence="5">
    <location>
        <begin position="43"/>
        <end position="147"/>
    </location>
</feature>
<evidence type="ECO:0000256" key="2">
    <source>
        <dbReference type="ARBA" id="ARBA00022737"/>
    </source>
</evidence>
<evidence type="ECO:0000256" key="4">
    <source>
        <dbReference type="SAM" id="MobiDB-lite"/>
    </source>
</evidence>
<feature type="repeat" description="RCC1" evidence="3">
    <location>
        <begin position="148"/>
        <end position="200"/>
    </location>
</feature>
<organism evidence="6 7">
    <name type="scientific">Trypanosoma rangeli</name>
    <dbReference type="NCBI Taxonomy" id="5698"/>
    <lineage>
        <taxon>Eukaryota</taxon>
        <taxon>Discoba</taxon>
        <taxon>Euglenozoa</taxon>
        <taxon>Kinetoplastea</taxon>
        <taxon>Metakinetoplastina</taxon>
        <taxon>Trypanosomatida</taxon>
        <taxon>Trypanosomatidae</taxon>
        <taxon>Trypanosoma</taxon>
        <taxon>Herpetosoma</taxon>
    </lineage>
</organism>
<gene>
    <name evidence="6" type="ORF">TraAM80_07770</name>
</gene>
<dbReference type="RefSeq" id="XP_029235604.1">
    <property type="nucleotide sequence ID" value="XM_029384549.1"/>
</dbReference>
<dbReference type="Gene3D" id="2.130.10.30">
    <property type="entry name" value="Regulator of chromosome condensation 1/beta-lactamase-inhibitor protein II"/>
    <property type="match status" value="2"/>
</dbReference>
<dbReference type="SMART" id="SM00225">
    <property type="entry name" value="BTB"/>
    <property type="match status" value="1"/>
</dbReference>
<evidence type="ECO:0000259" key="5">
    <source>
        <dbReference type="SMART" id="SM00225"/>
    </source>
</evidence>
<dbReference type="Proteomes" id="UP000283634">
    <property type="component" value="Unassembled WGS sequence"/>
</dbReference>
<dbReference type="InterPro" id="IPR058923">
    <property type="entry name" value="RCC1-like_dom"/>
</dbReference>
<evidence type="ECO:0000313" key="7">
    <source>
        <dbReference type="Proteomes" id="UP000283634"/>
    </source>
</evidence>